<dbReference type="InterPro" id="IPR013766">
    <property type="entry name" value="Thioredoxin_domain"/>
</dbReference>
<protein>
    <submittedName>
        <fullName evidence="9">Thioredoxin</fullName>
        <ecNumber evidence="9">1.8.4.2</ecNumber>
    </submittedName>
</protein>
<comment type="caution">
    <text evidence="9">The sequence shown here is derived from an EMBL/GenBank/DDBJ whole genome shotgun (WGS) entry which is preliminary data.</text>
</comment>
<dbReference type="GO" id="GO:0019153">
    <property type="term" value="F:protein-disulfide reductase (glutathione) activity"/>
    <property type="evidence" value="ECO:0007669"/>
    <property type="project" value="UniProtKB-EC"/>
</dbReference>
<feature type="site" description="Contributes to redox potential value" evidence="5">
    <location>
        <position position="31"/>
    </location>
</feature>
<keyword evidence="3 6" id="KW-1015">Disulfide bond</keyword>
<dbReference type="GO" id="GO:0005737">
    <property type="term" value="C:cytoplasm"/>
    <property type="evidence" value="ECO:0007669"/>
    <property type="project" value="TreeGrafter"/>
</dbReference>
<sequence length="106" mass="11786">MPVVEITDDTFEETIKNNPRVIVDFWAPWCGPCLMMAPVMEELSEKYAGKVLFCKINVDENPRAAMDNAIMAIPTLILYSNGKIIDKIIGAVPRDTLVGAIEKLMS</sequence>
<feature type="site" description="Contributes to redox potential value" evidence="5">
    <location>
        <position position="32"/>
    </location>
</feature>
<feature type="disulfide bond" description="Redox-active" evidence="6">
    <location>
        <begin position="30"/>
        <end position="33"/>
    </location>
</feature>
<name>A0A1F2P433_9EURY</name>
<dbReference type="Pfam" id="PF00085">
    <property type="entry name" value="Thioredoxin"/>
    <property type="match status" value="1"/>
</dbReference>
<feature type="active site" description="Nucleophile" evidence="5">
    <location>
        <position position="33"/>
    </location>
</feature>
<dbReference type="PIRSF" id="PIRSF000077">
    <property type="entry name" value="Thioredoxin"/>
    <property type="match status" value="1"/>
</dbReference>
<evidence type="ECO:0000256" key="2">
    <source>
        <dbReference type="ARBA" id="ARBA00022982"/>
    </source>
</evidence>
<dbReference type="Proteomes" id="UP000885936">
    <property type="component" value="Unassembled WGS sequence"/>
</dbReference>
<dbReference type="PROSITE" id="PS51352">
    <property type="entry name" value="THIOREDOXIN_2"/>
    <property type="match status" value="1"/>
</dbReference>
<dbReference type="InterPro" id="IPR036249">
    <property type="entry name" value="Thioredoxin-like_sf"/>
</dbReference>
<gene>
    <name evidence="8" type="primary">trxA</name>
    <name evidence="8" type="ORF">ENI32_05660</name>
    <name evidence="9" type="ORF">SBU_001105</name>
</gene>
<dbReference type="FunFam" id="3.40.30.10:FF:000001">
    <property type="entry name" value="Thioredoxin"/>
    <property type="match status" value="1"/>
</dbReference>
<dbReference type="EC" id="1.8.4.2" evidence="9"/>
<dbReference type="PROSITE" id="PS00194">
    <property type="entry name" value="THIOREDOXIN_1"/>
    <property type="match status" value="1"/>
</dbReference>
<dbReference type="NCBIfam" id="TIGR01068">
    <property type="entry name" value="thioredoxin"/>
    <property type="match status" value="1"/>
</dbReference>
<keyword evidence="10" id="KW-1185">Reference proteome</keyword>
<evidence type="ECO:0000313" key="9">
    <source>
        <dbReference type="EMBL" id="OFV65923.1"/>
    </source>
</evidence>
<dbReference type="STRING" id="1839936.SBU_001105"/>
<feature type="active site" description="Nucleophile" evidence="5">
    <location>
        <position position="30"/>
    </location>
</feature>
<evidence type="ECO:0000313" key="8">
    <source>
        <dbReference type="EMBL" id="HEC57350.1"/>
    </source>
</evidence>
<evidence type="ECO:0000256" key="5">
    <source>
        <dbReference type="PIRSR" id="PIRSR000077-1"/>
    </source>
</evidence>
<proteinExistence type="predicted"/>
<evidence type="ECO:0000256" key="4">
    <source>
        <dbReference type="ARBA" id="ARBA00023284"/>
    </source>
</evidence>
<feature type="site" description="Deprotonates C-terminal active site Cys" evidence="5">
    <location>
        <position position="24"/>
    </location>
</feature>
<reference evidence="8" key="2">
    <citation type="journal article" date="2020" name="mSystems">
        <title>Genome- and Community-Level Interaction Insights into Carbon Utilization and Element Cycling Functions of Hydrothermarchaeota in Hydrothermal Sediment.</title>
        <authorList>
            <person name="Zhou Z."/>
            <person name="Liu Y."/>
            <person name="Xu W."/>
            <person name="Pan J."/>
            <person name="Luo Z.H."/>
            <person name="Li M."/>
        </authorList>
    </citation>
    <scope>NUCLEOTIDE SEQUENCE [LARGE SCALE GENOMIC DNA]</scope>
    <source>
        <strain evidence="8">HyVt-386</strain>
    </source>
</reference>
<organism evidence="9 10">
    <name type="scientific">Candidatus Syntropharchaeum butanivorans</name>
    <dbReference type="NCBI Taxonomy" id="1839936"/>
    <lineage>
        <taxon>Archaea</taxon>
        <taxon>Methanobacteriati</taxon>
        <taxon>Methanobacteriota</taxon>
        <taxon>Stenosarchaea group</taxon>
        <taxon>Methanomicrobia</taxon>
        <taxon>Methanosarcinales</taxon>
        <taxon>ANME-2 cluster</taxon>
        <taxon>Candidatus Syntropharchaeum</taxon>
    </lineage>
</organism>
<keyword evidence="2" id="KW-0249">Electron transport</keyword>
<evidence type="ECO:0000313" key="10">
    <source>
        <dbReference type="Proteomes" id="UP000185779"/>
    </source>
</evidence>
<dbReference type="PANTHER" id="PTHR45663">
    <property type="entry name" value="GEO12009P1"/>
    <property type="match status" value="1"/>
</dbReference>
<dbReference type="InterPro" id="IPR017937">
    <property type="entry name" value="Thioredoxin_CS"/>
</dbReference>
<evidence type="ECO:0000256" key="6">
    <source>
        <dbReference type="PIRSR" id="PIRSR000077-4"/>
    </source>
</evidence>
<dbReference type="CDD" id="cd02947">
    <property type="entry name" value="TRX_family"/>
    <property type="match status" value="1"/>
</dbReference>
<reference evidence="9 10" key="1">
    <citation type="submission" date="2016-05" db="EMBL/GenBank/DDBJ databases">
        <title>Microbial consortia oxidize butane by reversing methanogenesis.</title>
        <authorList>
            <person name="Laso-Perez R."/>
            <person name="Richter M."/>
            <person name="Wegener G."/>
            <person name="Musat F."/>
        </authorList>
    </citation>
    <scope>NUCLEOTIDE SEQUENCE [LARGE SCALE GENOMIC DNA]</scope>
    <source>
        <strain evidence="9">BOX1</strain>
    </source>
</reference>
<evidence type="ECO:0000256" key="3">
    <source>
        <dbReference type="ARBA" id="ARBA00023157"/>
    </source>
</evidence>
<accession>A0A1F2P433</accession>
<feature type="domain" description="Thioredoxin" evidence="7">
    <location>
        <begin position="1"/>
        <end position="106"/>
    </location>
</feature>
<dbReference type="EMBL" id="DRIE01000097">
    <property type="protein sequence ID" value="HEC57350.1"/>
    <property type="molecule type" value="Genomic_DNA"/>
</dbReference>
<dbReference type="SUPFAM" id="SSF52833">
    <property type="entry name" value="Thioredoxin-like"/>
    <property type="match status" value="1"/>
</dbReference>
<dbReference type="InterPro" id="IPR005746">
    <property type="entry name" value="Thioredoxin"/>
</dbReference>
<dbReference type="PANTHER" id="PTHR45663:SF11">
    <property type="entry name" value="GEO12009P1"/>
    <property type="match status" value="1"/>
</dbReference>
<evidence type="ECO:0000256" key="1">
    <source>
        <dbReference type="ARBA" id="ARBA00022448"/>
    </source>
</evidence>
<keyword evidence="9" id="KW-0560">Oxidoreductase</keyword>
<dbReference type="EMBL" id="LYOR01000005">
    <property type="protein sequence ID" value="OFV65923.1"/>
    <property type="molecule type" value="Genomic_DNA"/>
</dbReference>
<evidence type="ECO:0000259" key="7">
    <source>
        <dbReference type="PROSITE" id="PS51352"/>
    </source>
</evidence>
<keyword evidence="1" id="KW-0813">Transport</keyword>
<dbReference type="PRINTS" id="PR00421">
    <property type="entry name" value="THIOREDOXIN"/>
</dbReference>
<dbReference type="Proteomes" id="UP000185779">
    <property type="component" value="Unassembled WGS sequence"/>
</dbReference>
<dbReference type="AlphaFoldDB" id="A0A1F2P433"/>
<keyword evidence="4 6" id="KW-0676">Redox-active center</keyword>
<dbReference type="Gene3D" id="3.40.30.10">
    <property type="entry name" value="Glutaredoxin"/>
    <property type="match status" value="1"/>
</dbReference>